<organism evidence="5 6">
    <name type="scientific">Cordyceps confragosa</name>
    <name type="common">Lecanicillium lecanii</name>
    <dbReference type="NCBI Taxonomy" id="2714763"/>
    <lineage>
        <taxon>Eukaryota</taxon>
        <taxon>Fungi</taxon>
        <taxon>Dikarya</taxon>
        <taxon>Ascomycota</taxon>
        <taxon>Pezizomycotina</taxon>
        <taxon>Sordariomycetes</taxon>
        <taxon>Hypocreomycetidae</taxon>
        <taxon>Hypocreales</taxon>
        <taxon>Cordycipitaceae</taxon>
        <taxon>Akanthomyces</taxon>
    </lineage>
</organism>
<dbReference type="Gene3D" id="4.10.240.10">
    <property type="entry name" value="Zn(2)-C6 fungal-type DNA-binding domain"/>
    <property type="match status" value="1"/>
</dbReference>
<dbReference type="SUPFAM" id="SSF57701">
    <property type="entry name" value="Zn2/Cys6 DNA-binding domain"/>
    <property type="match status" value="1"/>
</dbReference>
<evidence type="ECO:0000313" key="6">
    <source>
        <dbReference type="Proteomes" id="UP000243081"/>
    </source>
</evidence>
<dbReference type="PANTHER" id="PTHR37534:SF8">
    <property type="entry name" value="ZN(II)2CYS6 TRANSCRIPTION FACTOR (EUROFUNG)"/>
    <property type="match status" value="1"/>
</dbReference>
<comment type="subcellular location">
    <subcellularLocation>
        <location evidence="1">Nucleus</location>
    </subcellularLocation>
</comment>
<gene>
    <name evidence="5" type="ORF">LLEC1_01225</name>
</gene>
<dbReference type="AlphaFoldDB" id="A0A179I6L4"/>
<evidence type="ECO:0000259" key="4">
    <source>
        <dbReference type="PROSITE" id="PS50048"/>
    </source>
</evidence>
<feature type="compositionally biased region" description="Basic and acidic residues" evidence="3">
    <location>
        <begin position="66"/>
        <end position="77"/>
    </location>
</feature>
<dbReference type="PROSITE" id="PS00463">
    <property type="entry name" value="ZN2_CY6_FUNGAL_1"/>
    <property type="match status" value="1"/>
</dbReference>
<dbReference type="InterPro" id="IPR036864">
    <property type="entry name" value="Zn2-C6_fun-type_DNA-bd_sf"/>
</dbReference>
<dbReference type="PROSITE" id="PS50048">
    <property type="entry name" value="ZN2_CY6_FUNGAL_2"/>
    <property type="match status" value="1"/>
</dbReference>
<dbReference type="Pfam" id="PF11951">
    <property type="entry name" value="Fungal_trans_2"/>
    <property type="match status" value="1"/>
</dbReference>
<dbReference type="EMBL" id="LUKN01003146">
    <property type="protein sequence ID" value="OAQ97924.1"/>
    <property type="molecule type" value="Genomic_DNA"/>
</dbReference>
<keyword evidence="2" id="KW-0539">Nucleus</keyword>
<keyword evidence="6" id="KW-1185">Reference proteome</keyword>
<evidence type="ECO:0000313" key="5">
    <source>
        <dbReference type="EMBL" id="OAQ97924.1"/>
    </source>
</evidence>
<dbReference type="Pfam" id="PF00172">
    <property type="entry name" value="Zn_clus"/>
    <property type="match status" value="1"/>
</dbReference>
<dbReference type="SMART" id="SM00066">
    <property type="entry name" value="GAL4"/>
    <property type="match status" value="1"/>
</dbReference>
<feature type="domain" description="Zn(2)-C6 fungal-type" evidence="4">
    <location>
        <begin position="27"/>
        <end position="57"/>
    </location>
</feature>
<dbReference type="InterPro" id="IPR001138">
    <property type="entry name" value="Zn2Cys6_DnaBD"/>
</dbReference>
<dbReference type="GO" id="GO:0005634">
    <property type="term" value="C:nucleus"/>
    <property type="evidence" value="ECO:0007669"/>
    <property type="project" value="UniProtKB-SubCell"/>
</dbReference>
<evidence type="ECO:0000256" key="1">
    <source>
        <dbReference type="ARBA" id="ARBA00004123"/>
    </source>
</evidence>
<reference evidence="5 6" key="1">
    <citation type="submission" date="2016-03" db="EMBL/GenBank/DDBJ databases">
        <title>Fine-scale spatial genetic structure of a fungal parasite of coffee scale insects.</title>
        <authorList>
            <person name="Jackson D."/>
            <person name="Zemenick K.A."/>
            <person name="Malloure B."/>
            <person name="Quandt C.A."/>
            <person name="James T.Y."/>
        </authorList>
    </citation>
    <scope>NUCLEOTIDE SEQUENCE [LARGE SCALE GENOMIC DNA]</scope>
    <source>
        <strain evidence="5 6">UM487</strain>
    </source>
</reference>
<name>A0A179I6L4_CORDF</name>
<evidence type="ECO:0000256" key="2">
    <source>
        <dbReference type="ARBA" id="ARBA00023242"/>
    </source>
</evidence>
<dbReference type="InterPro" id="IPR021858">
    <property type="entry name" value="Fun_TF"/>
</dbReference>
<feature type="region of interest" description="Disordered" evidence="3">
    <location>
        <begin position="66"/>
        <end position="90"/>
    </location>
</feature>
<dbReference type="GO" id="GO:0000976">
    <property type="term" value="F:transcription cis-regulatory region binding"/>
    <property type="evidence" value="ECO:0007669"/>
    <property type="project" value="TreeGrafter"/>
</dbReference>
<protein>
    <recommendedName>
        <fullName evidence="4">Zn(2)-C6 fungal-type domain-containing protein</fullName>
    </recommendedName>
</protein>
<proteinExistence type="predicted"/>
<accession>A0A179I6L4</accession>
<dbReference type="GO" id="GO:0008270">
    <property type="term" value="F:zinc ion binding"/>
    <property type="evidence" value="ECO:0007669"/>
    <property type="project" value="InterPro"/>
</dbReference>
<sequence>MAPQAAQSADLPTGTRQKRWATKVRTGCNTCRARRVKCDETYPVCKRCSIKGRACEYQLRWQPSAHRDVAPRQRELRPASTSPARETEPPDWDYMQAIRFYLADEMPPASDLTVIKPVRSNELEPLREPPFNSGQVIPASFTCLVLANRMSNASKSRNRLIRLEESAFSGLWTQYHRYLLKHLAIVNRLMRSEDRMDQSIAIFSLYALLCLDCNAAGSMWRAHLNGAMAYVQHLGGVKALEALPRGTARFRLILWCVYSQVNIVRSAVKKLIGFSHRSRSIFFNTTCPANHQILGYAYYTDDELWGVLEDQEISGDTPCPVKLLMGIVQINRLRLHAATRATTKTAIIARVRDVFAAMDSFDLQAWSKGRSFANEAITSSLGHIFLVAVRLYAILTLCRSELISNHTVGSCPGKAGLAASTQDAARQAGTRELMKLLRQLWPTMKYIPALQWPLIVAGVGIAGDGGQDQEFIDQCLQSIWRYPLSDTNIFRCLEKLRAFWASGNSGWEDCFDEPVPC</sequence>
<dbReference type="CDD" id="cd00067">
    <property type="entry name" value="GAL4"/>
    <property type="match status" value="1"/>
</dbReference>
<comment type="caution">
    <text evidence="5">The sequence shown here is derived from an EMBL/GenBank/DDBJ whole genome shotgun (WGS) entry which is preliminary data.</text>
</comment>
<evidence type="ECO:0000256" key="3">
    <source>
        <dbReference type="SAM" id="MobiDB-lite"/>
    </source>
</evidence>
<dbReference type="PRINTS" id="PR00755">
    <property type="entry name" value="AFLATOXINBRP"/>
</dbReference>
<dbReference type="GO" id="GO:0000981">
    <property type="term" value="F:DNA-binding transcription factor activity, RNA polymerase II-specific"/>
    <property type="evidence" value="ECO:0007669"/>
    <property type="project" value="InterPro"/>
</dbReference>
<dbReference type="PANTHER" id="PTHR37534">
    <property type="entry name" value="TRANSCRIPTIONAL ACTIVATOR PROTEIN UGA3"/>
    <property type="match status" value="1"/>
</dbReference>
<dbReference type="GO" id="GO:0045944">
    <property type="term" value="P:positive regulation of transcription by RNA polymerase II"/>
    <property type="evidence" value="ECO:0007669"/>
    <property type="project" value="TreeGrafter"/>
</dbReference>
<dbReference type="OrthoDB" id="5386330at2759"/>
<dbReference type="Proteomes" id="UP000243081">
    <property type="component" value="Unassembled WGS sequence"/>
</dbReference>